<accession>A0A1G5RVQ0</accession>
<evidence type="ECO:0000313" key="3">
    <source>
        <dbReference type="Proteomes" id="UP000199428"/>
    </source>
</evidence>
<dbReference type="Proteomes" id="UP000199428">
    <property type="component" value="Unassembled WGS sequence"/>
</dbReference>
<evidence type="ECO:0000256" key="1">
    <source>
        <dbReference type="SAM" id="Coils"/>
    </source>
</evidence>
<dbReference type="AlphaFoldDB" id="A0A1G5RVQ0"/>
<feature type="coiled-coil region" evidence="1">
    <location>
        <begin position="58"/>
        <end position="106"/>
    </location>
</feature>
<keyword evidence="1" id="KW-0175">Coiled coil</keyword>
<sequence length="314" mass="36380">MGVVEQYSNEALFLLIKKMSERNDQVLDIVQLLMMSAEDGENNQKAILNGLSEIKQTTEEINSKMDIVLEKLNGLEREFTDLKKENRDLEQKITLMTAKLSKLDIQGEELEDYYALSQSLYSNWDELDVLTKKFIPLAEYLYSKLQKYDKPDYSPVILELCRAIENEFLLKIFRKYTLDLVARKGDKLDNFLATDRASYDLKDKTGQFVKAVSKAARTHKPEYTLGQMNTILSITGDSQVVAKSPLLKDFVNYLKDNTEVNNLLDSKYIKKINDIVNKYRNPSAHPEFMSLEKANECREIMPDRLDYLMECVFN</sequence>
<dbReference type="RefSeq" id="WP_090161284.1">
    <property type="nucleotide sequence ID" value="NZ_FMWK01000003.1"/>
</dbReference>
<reference evidence="2 3" key="1">
    <citation type="submission" date="2016-10" db="EMBL/GenBank/DDBJ databases">
        <authorList>
            <person name="de Groot N.N."/>
        </authorList>
    </citation>
    <scope>NUCLEOTIDE SEQUENCE [LARGE SCALE GENOMIC DNA]</scope>
    <source>
        <strain evidence="2 3">DSM 10317</strain>
    </source>
</reference>
<name>A0A1G5RVQ0_PSEXY</name>
<organism evidence="2 3">
    <name type="scientific">Pseudobutyrivibrio xylanivorans</name>
    <dbReference type="NCBI Taxonomy" id="185007"/>
    <lineage>
        <taxon>Bacteria</taxon>
        <taxon>Bacillati</taxon>
        <taxon>Bacillota</taxon>
        <taxon>Clostridia</taxon>
        <taxon>Lachnospirales</taxon>
        <taxon>Lachnospiraceae</taxon>
        <taxon>Pseudobutyrivibrio</taxon>
    </lineage>
</organism>
<gene>
    <name evidence="2" type="ORF">SAMN02910350_00717</name>
</gene>
<evidence type="ECO:0000313" key="2">
    <source>
        <dbReference type="EMBL" id="SCZ77399.1"/>
    </source>
</evidence>
<proteinExistence type="predicted"/>
<dbReference type="EMBL" id="FMWK01000003">
    <property type="protein sequence ID" value="SCZ77399.1"/>
    <property type="molecule type" value="Genomic_DNA"/>
</dbReference>
<protein>
    <submittedName>
        <fullName evidence="2">Uncharacterized protein</fullName>
    </submittedName>
</protein>